<dbReference type="InterPro" id="IPR027417">
    <property type="entry name" value="P-loop_NTPase"/>
</dbReference>
<evidence type="ECO:0008006" key="5">
    <source>
        <dbReference type="Google" id="ProtNLM"/>
    </source>
</evidence>
<accession>A0ABN9MBF1</accession>
<dbReference type="Pfam" id="PF00025">
    <property type="entry name" value="Arf"/>
    <property type="match status" value="1"/>
</dbReference>
<protein>
    <recommendedName>
        <fullName evidence="5">ADP-ribosylation factor-like protein 16</fullName>
    </recommendedName>
</protein>
<comment type="caution">
    <text evidence="3">The sequence shown here is derived from an EMBL/GenBank/DDBJ whole genome shotgun (WGS) entry which is preliminary data.</text>
</comment>
<keyword evidence="2" id="KW-0342">GTP-binding</keyword>
<dbReference type="PANTHER" id="PTHR46688">
    <property type="entry name" value="ADP-RIBOSYLATION FACTOR-LIKE PROTEIN 16"/>
    <property type="match status" value="1"/>
</dbReference>
<dbReference type="SMART" id="SM00177">
    <property type="entry name" value="ARF"/>
    <property type="match status" value="1"/>
</dbReference>
<organism evidence="3 4">
    <name type="scientific">Ranitomeya imitator</name>
    <name type="common">mimic poison frog</name>
    <dbReference type="NCBI Taxonomy" id="111125"/>
    <lineage>
        <taxon>Eukaryota</taxon>
        <taxon>Metazoa</taxon>
        <taxon>Chordata</taxon>
        <taxon>Craniata</taxon>
        <taxon>Vertebrata</taxon>
        <taxon>Euteleostomi</taxon>
        <taxon>Amphibia</taxon>
        <taxon>Batrachia</taxon>
        <taxon>Anura</taxon>
        <taxon>Neobatrachia</taxon>
        <taxon>Hyloidea</taxon>
        <taxon>Dendrobatidae</taxon>
        <taxon>Dendrobatinae</taxon>
        <taxon>Ranitomeya</taxon>
    </lineage>
</organism>
<dbReference type="EMBL" id="CAUEEQ010058954">
    <property type="protein sequence ID" value="CAJ0964050.1"/>
    <property type="molecule type" value="Genomic_DNA"/>
</dbReference>
<dbReference type="SUPFAM" id="SSF52540">
    <property type="entry name" value="P-loop containing nucleoside triphosphate hydrolases"/>
    <property type="match status" value="1"/>
</dbReference>
<evidence type="ECO:0000313" key="4">
    <source>
        <dbReference type="Proteomes" id="UP001176940"/>
    </source>
</evidence>
<reference evidence="3" key="1">
    <citation type="submission" date="2023-07" db="EMBL/GenBank/DDBJ databases">
        <authorList>
            <person name="Stuckert A."/>
        </authorList>
    </citation>
    <scope>NUCLEOTIDE SEQUENCE</scope>
</reference>
<dbReference type="PANTHER" id="PTHR46688:SF1">
    <property type="entry name" value="ADP-RIBOSYLATION FACTOR-LIKE PROTEIN 16"/>
    <property type="match status" value="1"/>
</dbReference>
<dbReference type="Gene3D" id="3.40.50.300">
    <property type="entry name" value="P-loop containing nucleotide triphosphate hydrolases"/>
    <property type="match status" value="1"/>
</dbReference>
<dbReference type="InterPro" id="IPR006689">
    <property type="entry name" value="Small_GTPase_ARF/SAR"/>
</dbReference>
<gene>
    <name evidence="3" type="ORF">RIMI_LOCUS18914099</name>
</gene>
<evidence type="ECO:0000313" key="3">
    <source>
        <dbReference type="EMBL" id="CAJ0964050.1"/>
    </source>
</evidence>
<dbReference type="SMART" id="SM00178">
    <property type="entry name" value="SAR"/>
    <property type="match status" value="1"/>
</dbReference>
<dbReference type="PROSITE" id="PS51417">
    <property type="entry name" value="ARF"/>
    <property type="match status" value="1"/>
</dbReference>
<dbReference type="Proteomes" id="UP001176940">
    <property type="component" value="Unassembled WGS sequence"/>
</dbReference>
<keyword evidence="1" id="KW-0547">Nucleotide-binding</keyword>
<proteinExistence type="predicted"/>
<sequence length="216" mass="23979">MWHLPQKVFGFYDFTRTTEENRLTTENPNHLLQAYESCELAKRSDQLSVAKLLQKTQERLQGETSLLCGKESTDLGDVPPTQPTVGTNLTDLTIQRTRVTVREVGGSMVPIWPSYYKDCQTVLFVVDAANPNQVSASCVQLLSMLSAPALFTVSVLVVFNKTDLPCCMSLVEMKSLFRLDDIIACAKQPITVLETSALEGIGLQEVLQWLHSSASH</sequence>
<name>A0ABN9MBF1_9NEOB</name>
<evidence type="ECO:0000256" key="1">
    <source>
        <dbReference type="ARBA" id="ARBA00022741"/>
    </source>
</evidence>
<evidence type="ECO:0000256" key="2">
    <source>
        <dbReference type="ARBA" id="ARBA00023134"/>
    </source>
</evidence>
<keyword evidence="4" id="KW-1185">Reference proteome</keyword>